<dbReference type="EMBL" id="JAMXLT020000026">
    <property type="protein sequence ID" value="MDW8550117.1"/>
    <property type="molecule type" value="Genomic_DNA"/>
</dbReference>
<evidence type="ECO:0000256" key="1">
    <source>
        <dbReference type="SAM" id="Phobius"/>
    </source>
</evidence>
<keyword evidence="1" id="KW-0472">Membrane</keyword>
<gene>
    <name evidence="2" type="ORF">NG800_014415</name>
</gene>
<evidence type="ECO:0000313" key="3">
    <source>
        <dbReference type="Proteomes" id="UP001204439"/>
    </source>
</evidence>
<comment type="caution">
    <text evidence="2">The sequence shown here is derived from an EMBL/GenBank/DDBJ whole genome shotgun (WGS) entry which is preliminary data.</text>
</comment>
<dbReference type="InterPro" id="IPR046548">
    <property type="entry name" value="DUF6804"/>
</dbReference>
<dbReference type="Proteomes" id="UP001204439">
    <property type="component" value="Unassembled WGS sequence"/>
</dbReference>
<reference evidence="2 3" key="1">
    <citation type="submission" date="2023-11" db="EMBL/GenBank/DDBJ databases">
        <title>First isolation, identification, and characterization of non-pathogenic Epilithonimonas ginsengisoli isolated from diseased farmed rainbow trout (Oncorhynchus mykiss) in Chile.</title>
        <authorList>
            <person name="Miranda C.D."/>
            <person name="Irgang R."/>
            <person name="Concha C."/>
            <person name="Rojas R."/>
            <person name="Avendano R."/>
        </authorList>
    </citation>
    <scope>NUCLEOTIDE SEQUENCE [LARGE SCALE GENOMIC DNA]</scope>
    <source>
        <strain evidence="2 3">FP99</strain>
    </source>
</reference>
<sequence length="107" mass="12636">MNQLVKLILTGILILSFFKMPSLFYRFSSYLLFSGFGWLAYDAFHRRDHTDVKIFVALTILYNPFFIIPFPHFLWIIINTVVIIGMILNILFAEDNPYEDSIKKDDH</sequence>
<keyword evidence="1" id="KW-0812">Transmembrane</keyword>
<proteinExistence type="predicted"/>
<keyword evidence="1" id="KW-1133">Transmembrane helix</keyword>
<name>A0ABU4JKD0_9FLAO</name>
<feature type="transmembrane region" description="Helical" evidence="1">
    <location>
        <begin position="74"/>
        <end position="93"/>
    </location>
</feature>
<organism evidence="2 3">
    <name type="scientific">Epilithonimonas ginsengisoli</name>
    <dbReference type="NCBI Taxonomy" id="1245592"/>
    <lineage>
        <taxon>Bacteria</taxon>
        <taxon>Pseudomonadati</taxon>
        <taxon>Bacteroidota</taxon>
        <taxon>Flavobacteriia</taxon>
        <taxon>Flavobacteriales</taxon>
        <taxon>Weeksellaceae</taxon>
        <taxon>Chryseobacterium group</taxon>
        <taxon>Epilithonimonas</taxon>
    </lineage>
</organism>
<keyword evidence="3" id="KW-1185">Reference proteome</keyword>
<dbReference type="RefSeq" id="WP_063970207.1">
    <property type="nucleotide sequence ID" value="NZ_JAMXLT020000026.1"/>
</dbReference>
<accession>A0ABU4JKD0</accession>
<protein>
    <submittedName>
        <fullName evidence="2">DUF6804 family protein</fullName>
    </submittedName>
</protein>
<evidence type="ECO:0000313" key="2">
    <source>
        <dbReference type="EMBL" id="MDW8550117.1"/>
    </source>
</evidence>
<dbReference type="Pfam" id="PF20619">
    <property type="entry name" value="DUF6804"/>
    <property type="match status" value="1"/>
</dbReference>